<sequence length="81" mass="9241">MLYSTPGLTSDDLRVIEDIEAFRSEFRHRLAEPRRWQGQLRRSLTAAAVRGSTRIEGYTITPEDAETLVAGGPWRERTEPP</sequence>
<proteinExistence type="predicted"/>
<gene>
    <name evidence="1" type="ORF">FCI23_08185</name>
</gene>
<dbReference type="AlphaFoldDB" id="A0A4U0SQJ7"/>
<name>A0A4U0SQJ7_9ACTN</name>
<comment type="caution">
    <text evidence="1">The sequence shown here is derived from an EMBL/GenBank/DDBJ whole genome shotgun (WGS) entry which is preliminary data.</text>
</comment>
<keyword evidence="2" id="KW-1185">Reference proteome</keyword>
<dbReference type="OrthoDB" id="9813719at2"/>
<evidence type="ECO:0000313" key="2">
    <source>
        <dbReference type="Proteomes" id="UP000305778"/>
    </source>
</evidence>
<accession>A0A4U0SQJ7</accession>
<reference evidence="1 2" key="1">
    <citation type="submission" date="2019-04" db="EMBL/GenBank/DDBJ databases">
        <title>Streptomyces oryziradicis sp. nov., a novel actinomycete isolated from rhizosphere soil of rice (Oryza sativa L.).</title>
        <authorList>
            <person name="Li C."/>
        </authorList>
    </citation>
    <scope>NUCLEOTIDE SEQUENCE [LARGE SCALE GENOMIC DNA]</scope>
    <source>
        <strain evidence="1 2">NEAU-C40</strain>
    </source>
</reference>
<dbReference type="EMBL" id="SUMC01000005">
    <property type="protein sequence ID" value="TKA12246.1"/>
    <property type="molecule type" value="Genomic_DNA"/>
</dbReference>
<evidence type="ECO:0000313" key="1">
    <source>
        <dbReference type="EMBL" id="TKA12246.1"/>
    </source>
</evidence>
<organism evidence="1 2">
    <name type="scientific">Actinacidiphila oryziradicis</name>
    <dbReference type="NCBI Taxonomy" id="2571141"/>
    <lineage>
        <taxon>Bacteria</taxon>
        <taxon>Bacillati</taxon>
        <taxon>Actinomycetota</taxon>
        <taxon>Actinomycetes</taxon>
        <taxon>Kitasatosporales</taxon>
        <taxon>Streptomycetaceae</taxon>
        <taxon>Actinacidiphila</taxon>
    </lineage>
</organism>
<protein>
    <submittedName>
        <fullName evidence="1">Uncharacterized protein</fullName>
    </submittedName>
</protein>
<dbReference type="Proteomes" id="UP000305778">
    <property type="component" value="Unassembled WGS sequence"/>
</dbReference>
<dbReference type="RefSeq" id="WP_136722779.1">
    <property type="nucleotide sequence ID" value="NZ_SUMC01000005.1"/>
</dbReference>